<dbReference type="InterPro" id="IPR040476">
    <property type="entry name" value="CSD2"/>
</dbReference>
<comment type="subcellular location">
    <subcellularLocation>
        <location evidence="2 9">Cytoplasm</location>
    </subcellularLocation>
</comment>
<organism evidence="12 13">
    <name type="scientific">Candidatus Enterovibrio escicola</name>
    <dbReference type="NCBI Taxonomy" id="1927127"/>
    <lineage>
        <taxon>Bacteria</taxon>
        <taxon>Pseudomonadati</taxon>
        <taxon>Pseudomonadota</taxon>
        <taxon>Gammaproteobacteria</taxon>
        <taxon>Vibrionales</taxon>
        <taxon>Vibrionaceae</taxon>
        <taxon>Enterovibrio</taxon>
    </lineage>
</organism>
<dbReference type="InterPro" id="IPR003029">
    <property type="entry name" value="S1_domain"/>
</dbReference>
<dbReference type="GO" id="GO:0008859">
    <property type="term" value="F:exoribonuclease II activity"/>
    <property type="evidence" value="ECO:0007669"/>
    <property type="project" value="UniProtKB-UniRule"/>
</dbReference>
<proteinExistence type="inferred from homology"/>
<dbReference type="InterPro" id="IPR050180">
    <property type="entry name" value="RNR_Ribonuclease"/>
</dbReference>
<dbReference type="GO" id="GO:0005829">
    <property type="term" value="C:cytosol"/>
    <property type="evidence" value="ECO:0007669"/>
    <property type="project" value="UniProtKB-ARBA"/>
</dbReference>
<keyword evidence="7 9" id="KW-0269">Exonuclease</keyword>
<dbReference type="PANTHER" id="PTHR23355:SF37">
    <property type="entry name" value="EXORIBONUCLEASE 2"/>
    <property type="match status" value="1"/>
</dbReference>
<comment type="function">
    <text evidence="9">Involved in mRNA degradation. Hydrolyzes single-stranded polyribonucleotides processively in the 3' to 5' direction.</text>
</comment>
<dbReference type="SMART" id="SM00955">
    <property type="entry name" value="RNB"/>
    <property type="match status" value="1"/>
</dbReference>
<dbReference type="Pfam" id="PF08206">
    <property type="entry name" value="OB_RNB"/>
    <property type="match status" value="1"/>
</dbReference>
<dbReference type="InterPro" id="IPR011129">
    <property type="entry name" value="CSD"/>
</dbReference>
<evidence type="ECO:0000259" key="11">
    <source>
        <dbReference type="SMART" id="SM00955"/>
    </source>
</evidence>
<keyword evidence="4 9" id="KW-0963">Cytoplasm</keyword>
<dbReference type="EMBL" id="NBYY01000003">
    <property type="protein sequence ID" value="PCS24162.1"/>
    <property type="molecule type" value="Genomic_DNA"/>
</dbReference>
<dbReference type="SUPFAM" id="SSF50249">
    <property type="entry name" value="Nucleic acid-binding proteins"/>
    <property type="match status" value="4"/>
</dbReference>
<dbReference type="Pfam" id="PF00575">
    <property type="entry name" value="S1"/>
    <property type="match status" value="1"/>
</dbReference>
<dbReference type="InterPro" id="IPR011804">
    <property type="entry name" value="RNase_II"/>
</dbReference>
<dbReference type="Gene3D" id="2.40.50.140">
    <property type="entry name" value="Nucleic acid-binding proteins"/>
    <property type="match status" value="2"/>
</dbReference>
<evidence type="ECO:0000256" key="2">
    <source>
        <dbReference type="ARBA" id="ARBA00004496"/>
    </source>
</evidence>
<comment type="similarity">
    <text evidence="3 9">Belongs to the RNR ribonuclease family. RNase II subfamily.</text>
</comment>
<dbReference type="Pfam" id="PF17876">
    <property type="entry name" value="CSD2"/>
    <property type="match status" value="1"/>
</dbReference>
<evidence type="ECO:0000256" key="9">
    <source>
        <dbReference type="HAMAP-Rule" id="MF_01036"/>
    </source>
</evidence>
<evidence type="ECO:0000256" key="6">
    <source>
        <dbReference type="ARBA" id="ARBA00022801"/>
    </source>
</evidence>
<keyword evidence="5 9" id="KW-0540">Nuclease</keyword>
<dbReference type="NCBIfam" id="NF003455">
    <property type="entry name" value="PRK05054.1"/>
    <property type="match status" value="1"/>
</dbReference>
<evidence type="ECO:0000313" key="12">
    <source>
        <dbReference type="EMBL" id="PCS24162.1"/>
    </source>
</evidence>
<evidence type="ECO:0000313" key="13">
    <source>
        <dbReference type="Proteomes" id="UP000219020"/>
    </source>
</evidence>
<dbReference type="InterPro" id="IPR013223">
    <property type="entry name" value="RNase_B_OB_dom"/>
</dbReference>
<evidence type="ECO:0000256" key="4">
    <source>
        <dbReference type="ARBA" id="ARBA00022490"/>
    </source>
</evidence>
<dbReference type="GO" id="GO:0006402">
    <property type="term" value="P:mRNA catabolic process"/>
    <property type="evidence" value="ECO:0007669"/>
    <property type="project" value="UniProtKB-UniRule"/>
</dbReference>
<feature type="domain" description="RNB" evidence="11">
    <location>
        <begin position="181"/>
        <end position="510"/>
    </location>
</feature>
<dbReference type="NCBIfam" id="TIGR00358">
    <property type="entry name" value="3_prime_RNase"/>
    <property type="match status" value="1"/>
</dbReference>
<dbReference type="SMART" id="SM00357">
    <property type="entry name" value="CSP"/>
    <property type="match status" value="1"/>
</dbReference>
<dbReference type="Gene3D" id="2.40.50.640">
    <property type="match status" value="1"/>
</dbReference>
<dbReference type="InterPro" id="IPR001900">
    <property type="entry name" value="RNase_II/R"/>
</dbReference>
<evidence type="ECO:0000259" key="10">
    <source>
        <dbReference type="SMART" id="SM00357"/>
    </source>
</evidence>
<keyword evidence="6 9" id="KW-0378">Hydrolase</keyword>
<sequence length="666" mass="75810">MKQQIKESLPKKEGTIKTTEKFFGFLETADKNSYFIPPPYMKKVMHGDKVVALIRTEKDKEVAEPNELLEQSVDRFIGRVKMIHNRLNVVPDHPQLKDAIRTKTRRGLSPKELTEGDWVVAKLTQHPLKGENGFFCQISEKITDANDSIAPWSVTLARHDLPKKDPEPQNHWEMLDESLIRTDLTQQPFITIDGESTTDMDDALHSIANDNGTFTLTIAIADPTAYIAENTELDNQARKRGFTIYLPGHNIPMLPRKLSDDLCSLREDEVRPALCCRVTIEADGNILDNAHFFSALIKSQSRLSYDNVSELIENGSCGNWWPSKIIAEQLTALHAITKARMHWRKTRAATFPDYPDYRFELSEDNDVIAIHVDTRRIANRMVEEAMVTANICAGRTLRGHFGFGVFNTHTGFNSEKMVDVVELINQYGGKTSAEILETLEGFSTLHHWLNVQDTSYLDRRIRKFQSYTEISNVPAPHFAMGLDVYATWTSPLRKYGDMINHRLLKAIVKGETSVKIPDDMIGEELALHRKHHRIAERQVTDWLYVRHLKDCVEEKTTFKAEILDVNRAGMRVRLLENGAMVFIPGTLIVDNKKRVEFNSEQGIVLIDGIKEFQLGNHIEVVLTDIKEATRSIIGKPTCKFATTAERQKVDVLEDTIKNRISPNNAK</sequence>
<name>A0A2A5T7Q0_9GAMM</name>
<dbReference type="GO" id="GO:0003723">
    <property type="term" value="F:RNA binding"/>
    <property type="evidence" value="ECO:0007669"/>
    <property type="project" value="UniProtKB-KW"/>
</dbReference>
<keyword evidence="13" id="KW-1185">Reference proteome</keyword>
<evidence type="ECO:0000256" key="5">
    <source>
        <dbReference type="ARBA" id="ARBA00022722"/>
    </source>
</evidence>
<dbReference type="PANTHER" id="PTHR23355">
    <property type="entry name" value="RIBONUCLEASE"/>
    <property type="match status" value="1"/>
</dbReference>
<evidence type="ECO:0000256" key="8">
    <source>
        <dbReference type="ARBA" id="ARBA00022884"/>
    </source>
</evidence>
<evidence type="ECO:0000256" key="1">
    <source>
        <dbReference type="ARBA" id="ARBA00001849"/>
    </source>
</evidence>
<comment type="caution">
    <text evidence="12">The sequence shown here is derived from an EMBL/GenBank/DDBJ whole genome shotgun (WGS) entry which is preliminary data.</text>
</comment>
<feature type="domain" description="Cold-shock" evidence="10">
    <location>
        <begin position="13"/>
        <end position="69"/>
    </location>
</feature>
<dbReference type="Proteomes" id="UP000219020">
    <property type="component" value="Unassembled WGS sequence"/>
</dbReference>
<evidence type="ECO:0000256" key="3">
    <source>
        <dbReference type="ARBA" id="ARBA00009925"/>
    </source>
</evidence>
<comment type="catalytic activity">
    <reaction evidence="1 9">
        <text>Exonucleolytic cleavage in the 3'- to 5'-direction to yield nucleoside 5'-phosphates.</text>
        <dbReference type="EC" id="3.1.13.1"/>
    </reaction>
</comment>
<evidence type="ECO:0000256" key="7">
    <source>
        <dbReference type="ARBA" id="ARBA00022839"/>
    </source>
</evidence>
<reference evidence="13" key="1">
    <citation type="submission" date="2017-04" db="EMBL/GenBank/DDBJ databases">
        <title>Genome evolution of the luminous symbionts of deep sea anglerfish.</title>
        <authorList>
            <person name="Hendry T.A."/>
        </authorList>
    </citation>
    <scope>NUCLEOTIDE SEQUENCE [LARGE SCALE GENOMIC DNA]</scope>
</reference>
<dbReference type="NCBIfam" id="TIGR02062">
    <property type="entry name" value="RNase_B"/>
    <property type="match status" value="1"/>
</dbReference>
<keyword evidence="8 9" id="KW-0694">RNA-binding</keyword>
<dbReference type="InterPro" id="IPR012340">
    <property type="entry name" value="NA-bd_OB-fold"/>
</dbReference>
<dbReference type="PROSITE" id="PS01175">
    <property type="entry name" value="RIBONUCLEASE_II"/>
    <property type="match status" value="1"/>
</dbReference>
<dbReference type="AlphaFoldDB" id="A0A2A5T7Q0"/>
<gene>
    <name evidence="9" type="primary">rnb</name>
    <name evidence="12" type="ORF">BTN49_0156</name>
</gene>
<dbReference type="EC" id="3.1.13.1" evidence="9"/>
<accession>A0A2A5T7Q0</accession>
<dbReference type="HAMAP" id="MF_01036">
    <property type="entry name" value="RNase_II"/>
    <property type="match status" value="1"/>
</dbReference>
<protein>
    <recommendedName>
        <fullName evidence="9">Exoribonuclease 2</fullName>
        <ecNumber evidence="9">3.1.13.1</ecNumber>
    </recommendedName>
    <alternativeName>
        <fullName evidence="9">Exoribonuclease II</fullName>
        <shortName evidence="9">RNase II</shortName>
        <shortName evidence="9">Ribonuclease II</shortName>
    </alternativeName>
</protein>
<dbReference type="Pfam" id="PF00773">
    <property type="entry name" value="RNB"/>
    <property type="match status" value="1"/>
</dbReference>
<dbReference type="InterPro" id="IPR004476">
    <property type="entry name" value="RNase_II/RNase_R"/>
</dbReference>
<dbReference type="InterPro" id="IPR022966">
    <property type="entry name" value="RNase_II/R_CS"/>
</dbReference>